<accession>A0AAV5KRZ4</accession>
<sequence length="111" mass="11546">MKHIFKKLHKGHNQEPNRTNETPPPQPSPSCATDHQRPMSGNSPTSPSTSSPAPDTVPPSAGYAGLCRHVVGGGVPGSVSSSDQRVEFGGSDPRGDSAELGRPSSDGYRQG</sequence>
<feature type="compositionally biased region" description="Basic residues" evidence="1">
    <location>
        <begin position="1"/>
        <end position="11"/>
    </location>
</feature>
<feature type="region of interest" description="Disordered" evidence="1">
    <location>
        <begin position="1"/>
        <end position="111"/>
    </location>
</feature>
<keyword evidence="3" id="KW-1185">Reference proteome</keyword>
<evidence type="ECO:0000256" key="1">
    <source>
        <dbReference type="SAM" id="MobiDB-lite"/>
    </source>
</evidence>
<feature type="compositionally biased region" description="Low complexity" evidence="1">
    <location>
        <begin position="38"/>
        <end position="60"/>
    </location>
</feature>
<dbReference type="AlphaFoldDB" id="A0AAV5KRZ4"/>
<reference evidence="2 3" key="1">
    <citation type="journal article" date="2021" name="Commun. Biol.">
        <title>The genome of Shorea leprosula (Dipterocarpaceae) highlights the ecological relevance of drought in aseasonal tropical rainforests.</title>
        <authorList>
            <person name="Ng K.K.S."/>
            <person name="Kobayashi M.J."/>
            <person name="Fawcett J.A."/>
            <person name="Hatakeyama M."/>
            <person name="Paape T."/>
            <person name="Ng C.H."/>
            <person name="Ang C.C."/>
            <person name="Tnah L.H."/>
            <person name="Lee C.T."/>
            <person name="Nishiyama T."/>
            <person name="Sese J."/>
            <person name="O'Brien M.J."/>
            <person name="Copetti D."/>
            <person name="Mohd Noor M.I."/>
            <person name="Ong R.C."/>
            <person name="Putra M."/>
            <person name="Sireger I.Z."/>
            <person name="Indrioko S."/>
            <person name="Kosugi Y."/>
            <person name="Izuno A."/>
            <person name="Isagi Y."/>
            <person name="Lee S.L."/>
            <person name="Shimizu K.K."/>
        </authorList>
    </citation>
    <scope>NUCLEOTIDE SEQUENCE [LARGE SCALE GENOMIC DNA]</scope>
    <source>
        <strain evidence="2">214</strain>
    </source>
</reference>
<gene>
    <name evidence="2" type="ORF">SLEP1_g36597</name>
</gene>
<proteinExistence type="predicted"/>
<organism evidence="2 3">
    <name type="scientific">Rubroshorea leprosula</name>
    <dbReference type="NCBI Taxonomy" id="152421"/>
    <lineage>
        <taxon>Eukaryota</taxon>
        <taxon>Viridiplantae</taxon>
        <taxon>Streptophyta</taxon>
        <taxon>Embryophyta</taxon>
        <taxon>Tracheophyta</taxon>
        <taxon>Spermatophyta</taxon>
        <taxon>Magnoliopsida</taxon>
        <taxon>eudicotyledons</taxon>
        <taxon>Gunneridae</taxon>
        <taxon>Pentapetalae</taxon>
        <taxon>rosids</taxon>
        <taxon>malvids</taxon>
        <taxon>Malvales</taxon>
        <taxon>Dipterocarpaceae</taxon>
        <taxon>Rubroshorea</taxon>
    </lineage>
</organism>
<comment type="caution">
    <text evidence="2">The sequence shown here is derived from an EMBL/GenBank/DDBJ whole genome shotgun (WGS) entry which is preliminary data.</text>
</comment>
<name>A0AAV5KRZ4_9ROSI</name>
<dbReference type="EMBL" id="BPVZ01000075">
    <property type="protein sequence ID" value="GKV27424.1"/>
    <property type="molecule type" value="Genomic_DNA"/>
</dbReference>
<dbReference type="Proteomes" id="UP001054252">
    <property type="component" value="Unassembled WGS sequence"/>
</dbReference>
<evidence type="ECO:0000313" key="2">
    <source>
        <dbReference type="EMBL" id="GKV27424.1"/>
    </source>
</evidence>
<evidence type="ECO:0000313" key="3">
    <source>
        <dbReference type="Proteomes" id="UP001054252"/>
    </source>
</evidence>
<protein>
    <submittedName>
        <fullName evidence="2">Uncharacterized protein</fullName>
    </submittedName>
</protein>